<organism evidence="21 22">
    <name type="scientific">Agrilus planipennis</name>
    <name type="common">Emerald ash borer</name>
    <name type="synonym">Agrilus marcopoli</name>
    <dbReference type="NCBI Taxonomy" id="224129"/>
    <lineage>
        <taxon>Eukaryota</taxon>
        <taxon>Metazoa</taxon>
        <taxon>Ecdysozoa</taxon>
        <taxon>Arthropoda</taxon>
        <taxon>Hexapoda</taxon>
        <taxon>Insecta</taxon>
        <taxon>Pterygota</taxon>
        <taxon>Neoptera</taxon>
        <taxon>Endopterygota</taxon>
        <taxon>Coleoptera</taxon>
        <taxon>Polyphaga</taxon>
        <taxon>Elateriformia</taxon>
        <taxon>Buprestoidea</taxon>
        <taxon>Buprestidae</taxon>
        <taxon>Agrilinae</taxon>
        <taxon>Agrilus</taxon>
    </lineage>
</organism>
<dbReference type="SMART" id="SM00317">
    <property type="entry name" value="SET"/>
    <property type="match status" value="1"/>
</dbReference>
<dbReference type="InParanoid" id="A0A7F5RGD8"/>
<dbReference type="PROSITE" id="PS50868">
    <property type="entry name" value="POST_SET"/>
    <property type="match status" value="1"/>
</dbReference>
<dbReference type="PROSITE" id="PS51805">
    <property type="entry name" value="EPHD"/>
    <property type="match status" value="1"/>
</dbReference>
<dbReference type="SMART" id="SM00542">
    <property type="entry name" value="FYRC"/>
    <property type="match status" value="1"/>
</dbReference>
<keyword evidence="9" id="KW-0862">Zinc</keyword>
<feature type="non-terminal residue" evidence="22">
    <location>
        <position position="1"/>
    </location>
</feature>
<dbReference type="GO" id="GO:0140949">
    <property type="term" value="F:histone H3K9 trimethyltransferase activity"/>
    <property type="evidence" value="ECO:0007669"/>
    <property type="project" value="UniProtKB-EC"/>
</dbReference>
<dbReference type="FunFam" id="3.30.40.10:FF:000002">
    <property type="entry name" value="Histone-lysine N-methyltransferase"/>
    <property type="match status" value="1"/>
</dbReference>
<dbReference type="PROSITE" id="PS50280">
    <property type="entry name" value="SET"/>
    <property type="match status" value="1"/>
</dbReference>
<evidence type="ECO:0000256" key="11">
    <source>
        <dbReference type="ARBA" id="ARBA00023015"/>
    </source>
</evidence>
<dbReference type="GO" id="GO:0042800">
    <property type="term" value="F:histone H3K4 methyltransferase activity"/>
    <property type="evidence" value="ECO:0007669"/>
    <property type="project" value="TreeGrafter"/>
</dbReference>
<comment type="subcellular location">
    <subcellularLocation>
        <location evidence="1">Nucleus</location>
    </subcellularLocation>
</comment>
<evidence type="ECO:0000256" key="7">
    <source>
        <dbReference type="ARBA" id="ARBA00022737"/>
    </source>
</evidence>
<feature type="compositionally biased region" description="Basic and acidic residues" evidence="17">
    <location>
        <begin position="1279"/>
        <end position="1289"/>
    </location>
</feature>
<dbReference type="InterPro" id="IPR003888">
    <property type="entry name" value="FYrich_N"/>
</dbReference>
<proteinExistence type="predicted"/>
<keyword evidence="10" id="KW-0156">Chromatin regulator</keyword>
<dbReference type="SMART" id="SM00249">
    <property type="entry name" value="PHD"/>
    <property type="match status" value="1"/>
</dbReference>
<protein>
    <recommendedName>
        <fullName evidence="16">Histone-lysine N-methyltransferase trithorax</fullName>
        <ecNumber evidence="2">2.1.1.355</ecNumber>
    </recommendedName>
</protein>
<dbReference type="Gene3D" id="3.30.40.10">
    <property type="entry name" value="Zinc/RING finger domain, C3HC4 (zinc finger)"/>
    <property type="match status" value="1"/>
</dbReference>
<dbReference type="Proteomes" id="UP000192223">
    <property type="component" value="Unplaced"/>
</dbReference>
<keyword evidence="15" id="KW-0539">Nucleus</keyword>
<evidence type="ECO:0000256" key="5">
    <source>
        <dbReference type="ARBA" id="ARBA00022691"/>
    </source>
</evidence>
<dbReference type="PANTHER" id="PTHR45838">
    <property type="entry name" value="HISTONE-LYSINE-N-METHYLTRANSFERASE 2 KMT2 FAMILY MEMBER"/>
    <property type="match status" value="1"/>
</dbReference>
<feature type="domain" description="PHD-type" evidence="20">
    <location>
        <begin position="9"/>
        <end position="117"/>
    </location>
</feature>
<feature type="region of interest" description="Disordered" evidence="17">
    <location>
        <begin position="1259"/>
        <end position="1290"/>
    </location>
</feature>
<dbReference type="OrthoDB" id="308383at2759"/>
<dbReference type="SUPFAM" id="SSF82199">
    <property type="entry name" value="SET domain"/>
    <property type="match status" value="1"/>
</dbReference>
<name>A0A7F5RGD8_AGRPL</name>
<dbReference type="FunFam" id="2.170.270.10:FF:000004">
    <property type="entry name" value="Histone-lysine N-methyltransferase"/>
    <property type="match status" value="1"/>
</dbReference>
<evidence type="ECO:0000259" key="20">
    <source>
        <dbReference type="PROSITE" id="PS51805"/>
    </source>
</evidence>
<dbReference type="GO" id="GO:0045893">
    <property type="term" value="P:positive regulation of DNA-templated transcription"/>
    <property type="evidence" value="ECO:0007669"/>
    <property type="project" value="TreeGrafter"/>
</dbReference>
<dbReference type="InterPro" id="IPR046341">
    <property type="entry name" value="SET_dom_sf"/>
</dbReference>
<dbReference type="KEGG" id="apln:108738183"/>
<dbReference type="InterPro" id="IPR047219">
    <property type="entry name" value="KMT2A_2B_SET"/>
</dbReference>
<evidence type="ECO:0000256" key="3">
    <source>
        <dbReference type="ARBA" id="ARBA00022603"/>
    </source>
</evidence>
<dbReference type="GO" id="GO:0098687">
    <property type="term" value="C:chromosomal region"/>
    <property type="evidence" value="ECO:0007669"/>
    <property type="project" value="UniProtKB-ARBA"/>
</dbReference>
<accession>A0A7F5RGD8</accession>
<evidence type="ECO:0000256" key="9">
    <source>
        <dbReference type="ARBA" id="ARBA00022833"/>
    </source>
</evidence>
<dbReference type="CDD" id="cd19170">
    <property type="entry name" value="SET_KMT2A_2B"/>
    <property type="match status" value="1"/>
</dbReference>
<keyword evidence="6" id="KW-0479">Metal-binding</keyword>
<keyword evidence="13" id="KW-0238">DNA-binding</keyword>
<dbReference type="GO" id="GO:0003677">
    <property type="term" value="F:DNA binding"/>
    <property type="evidence" value="ECO:0007669"/>
    <property type="project" value="UniProtKB-KW"/>
</dbReference>
<keyword evidence="12" id="KW-0103">Bromodomain</keyword>
<keyword evidence="21" id="KW-1185">Reference proteome</keyword>
<evidence type="ECO:0000313" key="22">
    <source>
        <dbReference type="RefSeq" id="XP_025835062.1"/>
    </source>
</evidence>
<dbReference type="Gene3D" id="3.30.160.360">
    <property type="match status" value="1"/>
</dbReference>
<evidence type="ECO:0000256" key="17">
    <source>
        <dbReference type="SAM" id="MobiDB-lite"/>
    </source>
</evidence>
<gene>
    <name evidence="22" type="primary">LOC108738183</name>
</gene>
<dbReference type="Pfam" id="PF05964">
    <property type="entry name" value="FYRN"/>
    <property type="match status" value="1"/>
</dbReference>
<dbReference type="InterPro" id="IPR013083">
    <property type="entry name" value="Znf_RING/FYVE/PHD"/>
</dbReference>
<evidence type="ECO:0000256" key="1">
    <source>
        <dbReference type="ARBA" id="ARBA00004123"/>
    </source>
</evidence>
<dbReference type="InterPro" id="IPR034732">
    <property type="entry name" value="EPHD"/>
</dbReference>
<dbReference type="PROSITE" id="PS51542">
    <property type="entry name" value="FYRN"/>
    <property type="match status" value="1"/>
</dbReference>
<dbReference type="InterPro" id="IPR003889">
    <property type="entry name" value="FYrich_C"/>
</dbReference>
<keyword evidence="7" id="KW-0677">Repeat</keyword>
<evidence type="ECO:0000256" key="16">
    <source>
        <dbReference type="ARBA" id="ARBA00071661"/>
    </source>
</evidence>
<keyword evidence="5" id="KW-0949">S-adenosyl-L-methionine</keyword>
<dbReference type="FunCoup" id="A0A7F5RGD8">
    <property type="interactions" value="1385"/>
</dbReference>
<evidence type="ECO:0000256" key="6">
    <source>
        <dbReference type="ARBA" id="ARBA00022723"/>
    </source>
</evidence>
<dbReference type="InterPro" id="IPR001965">
    <property type="entry name" value="Znf_PHD"/>
</dbReference>
<sequence>NFDSEKFDTRFCAFCKGIGDGLSHQEARLLYCGQNEWVHANCALWSSEVYEEIDGSLQNVHSALSRGRSIRCTYCKLKGASIGCCAKSCYETFHFSCARTMKCNFMHDKTVYCPSHDLPVNSTVISSLADFDIRRSVYIELDKKKKKLVDPEKVHTIVGSLTITSLGKVIPVLSDTPDAIIPTGFVCSRLFWSTVEPWKLVPYVIKTSVLNSQINSIIVDKNFTVNHSLPKSVVEKKLKEILVWQKDLEKEKIDAVDLEDEDEPQNATDILSPELTDAILEELPRDLLDGISMQDIFPKFVSYEEFVNVDFKNPDTQNSNDGIKIDAINNLNDSFKKIPEIDEKEQLQDDFCDLKNRELKRSKSEVFPQLGVEKVSKSRSQQRSCSLTWSCKLDTSLSPLVKKRKMVPRDKNVFFQLLQVDGAYDSSSASECGSPRRETEDLWSPNICDEPVKCQRCQCTYRTQASYKRHLESCEIITSDSDSETVHEQDFNSSEQSIQAVADAVASITDVTTNSDTDVELKVGEVSRTYGMNSYEEFSAYHLNENNECKTQSTVVADTSALPSTSNHAEILYSNVLQPAPIQEKSVQNFYTVPTQNFNQVVSTPQTQTVTLTQSSSPSFFDGHQTVSINSNHNSSITQASAIPLNQITTVPLTTQTTPICINQPSTVPLCLNQTTNTAGSISVVQSSPIAVNHPTPITLNQPGVISIGQQSIPLSSNPSSIQINPPIEIQSQQVTIQSVPVNQEVNQVLNIPQQNPITIDTKMLATPSVVNPGIVPGQWMKSIPKPVPVPKPIRAKCRPRTLAAKRTKIAPGSTIVLPQTSSGPQVIVQHIASPNMMPAFLETFQHQTGQNLQYVATISPQITQAVNSQPQIVQLQPDNNIVGLVPGLQQPTMIIQQPRVVTDQLIIDQNGSVMWASQPVQPVYYGFETIVQNTVMQSQQFLPTTVPGILTANSSYSSTTQVFQTSKLEPLLDVSSGSFVVLNPNTVINNGQSLPVAQIPQAPPPQPIQNNMQSQQVSVRPPVPPEIKINIAKPVEVTTPAIPVTTLKSAVTTTTTTITTAANAHSTSSNTYNSITLPVAPFVPEQRIPTNIVTPTPKVSTSNQNRPMSRVLPMQTTSVRDTKKIANMADKPHEIIIKTEQPTNISEEILKAKKSIIVEEELIKPKTKEIMIQTVEALNKNQGIPLSIKSTLEKSKEEPQQRKVTESTNQKNYSVQIISLKAVKPKAASQSPSISLSTSVSPTKTITAFAETPFTSAKEIHDPGMPKNNVNKQPAVKSEPKVHNEKVESSSNPGILYTVETRDGFRYSSNSVSDLWSKVFEAVQAARIAHNMAPLPSNGLNLINNLQLLGLKANSLRYLLEQLPGASKCVKYKPNFNFNTAHSSVDDDILIGQSYGAIRCAPYNKRHETNDMFGWLASKHRKLEDHTTLNEIQPRRSSVTNLPMAMRFRQLRLSSKISVGVYRSSIHRRGLFCLRDIESGEMVIEYAGEVIRSVLTDKREKHYNSKGIGCYMFRIDDNLVVDATMKGNAARFINHSCDPNCYSKVVEILGHKHIIIFALRKIFCGEELTYDYKFPFEEDKIPCTCGARRCRKFLN</sequence>
<evidence type="ECO:0000256" key="13">
    <source>
        <dbReference type="ARBA" id="ARBA00023125"/>
    </source>
</evidence>
<dbReference type="SMART" id="SM00541">
    <property type="entry name" value="FYRN"/>
    <property type="match status" value="1"/>
</dbReference>
<feature type="domain" description="SET" evidence="18">
    <location>
        <begin position="1458"/>
        <end position="1574"/>
    </location>
</feature>
<evidence type="ECO:0000256" key="15">
    <source>
        <dbReference type="ARBA" id="ARBA00023242"/>
    </source>
</evidence>
<dbReference type="GeneID" id="108738183"/>
<keyword evidence="14" id="KW-0804">Transcription</keyword>
<dbReference type="Pfam" id="PF05965">
    <property type="entry name" value="FYRC"/>
    <property type="match status" value="1"/>
</dbReference>
<keyword evidence="4" id="KW-0808">Transferase</keyword>
<evidence type="ECO:0000259" key="18">
    <source>
        <dbReference type="PROSITE" id="PS50280"/>
    </source>
</evidence>
<feature type="domain" description="Post-SET" evidence="19">
    <location>
        <begin position="1580"/>
        <end position="1596"/>
    </location>
</feature>
<evidence type="ECO:0000256" key="8">
    <source>
        <dbReference type="ARBA" id="ARBA00022771"/>
    </source>
</evidence>
<evidence type="ECO:0000256" key="12">
    <source>
        <dbReference type="ARBA" id="ARBA00023117"/>
    </source>
</evidence>
<dbReference type="RefSeq" id="XP_025835062.1">
    <property type="nucleotide sequence ID" value="XM_025979277.1"/>
</dbReference>
<evidence type="ECO:0000259" key="19">
    <source>
        <dbReference type="PROSITE" id="PS50868"/>
    </source>
</evidence>
<keyword evidence="11" id="KW-0805">Transcription regulation</keyword>
<dbReference type="GO" id="GO:0032259">
    <property type="term" value="P:methylation"/>
    <property type="evidence" value="ECO:0007669"/>
    <property type="project" value="UniProtKB-KW"/>
</dbReference>
<evidence type="ECO:0000313" key="21">
    <source>
        <dbReference type="Proteomes" id="UP000192223"/>
    </source>
</evidence>
<dbReference type="GO" id="GO:0008270">
    <property type="term" value="F:zinc ion binding"/>
    <property type="evidence" value="ECO:0007669"/>
    <property type="project" value="UniProtKB-KW"/>
</dbReference>
<dbReference type="Pfam" id="PF13771">
    <property type="entry name" value="zf-HC5HC2H"/>
    <property type="match status" value="1"/>
</dbReference>
<dbReference type="Pfam" id="PF00856">
    <property type="entry name" value="SET"/>
    <property type="match status" value="1"/>
</dbReference>
<evidence type="ECO:0000256" key="4">
    <source>
        <dbReference type="ARBA" id="ARBA00022679"/>
    </source>
</evidence>
<dbReference type="PROSITE" id="PS51543">
    <property type="entry name" value="FYRC"/>
    <property type="match status" value="1"/>
</dbReference>
<dbReference type="SMART" id="SM00508">
    <property type="entry name" value="PostSET"/>
    <property type="match status" value="1"/>
</dbReference>
<dbReference type="InterPro" id="IPR003616">
    <property type="entry name" value="Post-SET_dom"/>
</dbReference>
<dbReference type="GO" id="GO:0035097">
    <property type="term" value="C:histone methyltransferase complex"/>
    <property type="evidence" value="ECO:0007669"/>
    <property type="project" value="TreeGrafter"/>
</dbReference>
<dbReference type="PANTHER" id="PTHR45838:SF4">
    <property type="entry name" value="HISTONE-LYSINE N-METHYLTRANSFERASE TRITHORAX"/>
    <property type="match status" value="1"/>
</dbReference>
<evidence type="ECO:0000256" key="10">
    <source>
        <dbReference type="ARBA" id="ARBA00022853"/>
    </source>
</evidence>
<evidence type="ECO:0000256" key="2">
    <source>
        <dbReference type="ARBA" id="ARBA00012183"/>
    </source>
</evidence>
<dbReference type="GO" id="GO:0005700">
    <property type="term" value="C:polytene chromosome"/>
    <property type="evidence" value="ECO:0007669"/>
    <property type="project" value="UniProtKB-ARBA"/>
</dbReference>
<reference evidence="22" key="1">
    <citation type="submission" date="2025-08" db="UniProtKB">
        <authorList>
            <consortium name="RefSeq"/>
        </authorList>
    </citation>
    <scope>IDENTIFICATION</scope>
    <source>
        <tissue evidence="22">Entire body</tissue>
    </source>
</reference>
<dbReference type="EC" id="2.1.1.355" evidence="2"/>
<keyword evidence="3" id="KW-0489">Methyltransferase</keyword>
<evidence type="ECO:0000256" key="14">
    <source>
        <dbReference type="ARBA" id="ARBA00023163"/>
    </source>
</evidence>
<dbReference type="Gene3D" id="2.170.270.10">
    <property type="entry name" value="SET domain"/>
    <property type="match status" value="1"/>
</dbReference>
<keyword evidence="8" id="KW-0863">Zinc-finger</keyword>
<dbReference type="InterPro" id="IPR001214">
    <property type="entry name" value="SET_dom"/>
</dbReference>